<dbReference type="GO" id="GO:0032259">
    <property type="term" value="P:methylation"/>
    <property type="evidence" value="ECO:0007669"/>
    <property type="project" value="UniProtKB-KW"/>
</dbReference>
<dbReference type="PANTHER" id="PTHR42912">
    <property type="entry name" value="METHYLTRANSFERASE"/>
    <property type="match status" value="1"/>
</dbReference>
<dbReference type="InterPro" id="IPR050508">
    <property type="entry name" value="Methyltransf_Superfamily"/>
</dbReference>
<dbReference type="EMBL" id="BAAADN010000026">
    <property type="protein sequence ID" value="GAA0462172.1"/>
    <property type="molecule type" value="Genomic_DNA"/>
</dbReference>
<proteinExistence type="predicted"/>
<keyword evidence="2" id="KW-0489">Methyltransferase</keyword>
<accession>A0AAV3SFR5</accession>
<dbReference type="EMBL" id="CP095005">
    <property type="protein sequence ID" value="UOO94743.1"/>
    <property type="molecule type" value="Genomic_DNA"/>
</dbReference>
<organism evidence="2 5">
    <name type="scientific">Halococcus dombrowskii</name>
    <dbReference type="NCBI Taxonomy" id="179637"/>
    <lineage>
        <taxon>Archaea</taxon>
        <taxon>Methanobacteriati</taxon>
        <taxon>Methanobacteriota</taxon>
        <taxon>Stenosarchaea group</taxon>
        <taxon>Halobacteria</taxon>
        <taxon>Halobacteriales</taxon>
        <taxon>Halococcaceae</taxon>
        <taxon>Halococcus</taxon>
    </lineage>
</organism>
<feature type="domain" description="Methyltransferase" evidence="1">
    <location>
        <begin position="46"/>
        <end position="136"/>
    </location>
</feature>
<evidence type="ECO:0000313" key="2">
    <source>
        <dbReference type="EMBL" id="GAA0462172.1"/>
    </source>
</evidence>
<dbReference type="PANTHER" id="PTHR42912:SF93">
    <property type="entry name" value="N6-ADENOSINE-METHYLTRANSFERASE TMT1A"/>
    <property type="match status" value="1"/>
</dbReference>
<dbReference type="GO" id="GO:0008168">
    <property type="term" value="F:methyltransferase activity"/>
    <property type="evidence" value="ECO:0007669"/>
    <property type="project" value="UniProtKB-KW"/>
</dbReference>
<dbReference type="AlphaFoldDB" id="A0AAV3SFR5"/>
<reference evidence="2" key="1">
    <citation type="journal article" date="2014" name="Int. J. Syst. Evol. Microbiol.">
        <title>Complete genome sequence of Corynebacterium casei LMG S-19264T (=DSM 44701T), isolated from a smear-ripened cheese.</title>
        <authorList>
            <consortium name="US DOE Joint Genome Institute (JGI-PGF)"/>
            <person name="Walter F."/>
            <person name="Albersmeier A."/>
            <person name="Kalinowski J."/>
            <person name="Ruckert C."/>
        </authorList>
    </citation>
    <scope>NUCLEOTIDE SEQUENCE</scope>
    <source>
        <strain evidence="2">JCM 12289</strain>
    </source>
</reference>
<reference evidence="2" key="3">
    <citation type="submission" date="2023-12" db="EMBL/GenBank/DDBJ databases">
        <authorList>
            <person name="Sun Q."/>
            <person name="Inoue M."/>
        </authorList>
    </citation>
    <scope>NUCLEOTIDE SEQUENCE</scope>
    <source>
        <strain evidence="2">JCM 12289</strain>
    </source>
</reference>
<dbReference type="GeneID" id="71762644"/>
<dbReference type="InterPro" id="IPR041698">
    <property type="entry name" value="Methyltransf_25"/>
</dbReference>
<evidence type="ECO:0000313" key="3">
    <source>
        <dbReference type="EMBL" id="UOO94743.1"/>
    </source>
</evidence>
<gene>
    <name evidence="2" type="ORF">GCM10008985_18480</name>
    <name evidence="3" type="ORF">MUK72_12310</name>
</gene>
<dbReference type="SUPFAM" id="SSF53335">
    <property type="entry name" value="S-adenosyl-L-methionine-dependent methyltransferases"/>
    <property type="match status" value="1"/>
</dbReference>
<name>A0AAV3SFR5_HALDO</name>
<protein>
    <submittedName>
        <fullName evidence="2">Class I SAM-dependent methyltransferase</fullName>
    </submittedName>
</protein>
<dbReference type="Proteomes" id="UP000830542">
    <property type="component" value="Chromosome"/>
</dbReference>
<dbReference type="Pfam" id="PF13649">
    <property type="entry name" value="Methyltransf_25"/>
    <property type="match status" value="1"/>
</dbReference>
<dbReference type="Proteomes" id="UP001500962">
    <property type="component" value="Unassembled WGS sequence"/>
</dbReference>
<dbReference type="Gene3D" id="3.40.50.150">
    <property type="entry name" value="Vaccinia Virus protein VP39"/>
    <property type="match status" value="1"/>
</dbReference>
<dbReference type="RefSeq" id="WP_244701245.1">
    <property type="nucleotide sequence ID" value="NZ_BAAADN010000026.1"/>
</dbReference>
<dbReference type="InterPro" id="IPR029063">
    <property type="entry name" value="SAM-dependent_MTases_sf"/>
</dbReference>
<evidence type="ECO:0000259" key="1">
    <source>
        <dbReference type="Pfam" id="PF13649"/>
    </source>
</evidence>
<sequence length="204" mass="22751">MTGDKRAIRDGYDAIVDEYLARRTSEHADRPHLDWLRDRLADGARVLDAGCGAGVPVAERLADDHDVVGIDLSREQLRRAREDVTQARFVQGDMSTLGFADDSFDAICSFFSLIHIPLDEHARVAAAFHRVLRPGGLAVLTVGGDEGWDGNNPDWLETGVEMRWSFPDTETSARQFADAGFEILETRSIEDSTFELLFAENREN</sequence>
<evidence type="ECO:0000313" key="4">
    <source>
        <dbReference type="Proteomes" id="UP000830542"/>
    </source>
</evidence>
<reference evidence="3" key="2">
    <citation type="submission" date="2022-04" db="EMBL/GenBank/DDBJ databases">
        <title>Sequencing and genomic assembly of Halococcus dombrowskii.</title>
        <authorList>
            <person name="Lim S.W."/>
            <person name="MacLea K.S."/>
        </authorList>
    </citation>
    <scope>NUCLEOTIDE SEQUENCE</scope>
    <source>
        <strain evidence="3">H4</strain>
    </source>
</reference>
<evidence type="ECO:0000313" key="5">
    <source>
        <dbReference type="Proteomes" id="UP001500962"/>
    </source>
</evidence>
<dbReference type="KEGG" id="hdo:MUK72_12310"/>
<keyword evidence="4" id="KW-1185">Reference proteome</keyword>
<keyword evidence="2" id="KW-0808">Transferase</keyword>
<dbReference type="CDD" id="cd02440">
    <property type="entry name" value="AdoMet_MTases"/>
    <property type="match status" value="1"/>
</dbReference>